<reference evidence="2 3" key="1">
    <citation type="submission" date="2022-06" db="EMBL/GenBank/DDBJ databases">
        <title>Roseomonas CN29.</title>
        <authorList>
            <person name="Cheng Y."/>
            <person name="He X."/>
        </authorList>
    </citation>
    <scope>NUCLEOTIDE SEQUENCE [LARGE SCALE GENOMIC DNA]</scope>
    <source>
        <strain evidence="2 3">CN29</strain>
    </source>
</reference>
<organism evidence="2 3">
    <name type="scientific">Roseomonas populi</name>
    <dbReference type="NCBI Taxonomy" id="3121582"/>
    <lineage>
        <taxon>Bacteria</taxon>
        <taxon>Pseudomonadati</taxon>
        <taxon>Pseudomonadota</taxon>
        <taxon>Alphaproteobacteria</taxon>
        <taxon>Acetobacterales</taxon>
        <taxon>Roseomonadaceae</taxon>
        <taxon>Roseomonas</taxon>
    </lineage>
</organism>
<protein>
    <submittedName>
        <fullName evidence="2">SPOR domain-containing protein</fullName>
    </submittedName>
</protein>
<accession>A0ABT1X8Y7</accession>
<dbReference type="EMBL" id="JANJOU010000022">
    <property type="protein sequence ID" value="MCR0984569.1"/>
    <property type="molecule type" value="Genomic_DNA"/>
</dbReference>
<sequence length="69" mass="7345">MQVGAYADRGPARAAAQRVAARGGAVELRRVRVRSGWLWRARVTGLSQGEARQACRAARGPCMAVAPGR</sequence>
<evidence type="ECO:0000259" key="1">
    <source>
        <dbReference type="PROSITE" id="PS51724"/>
    </source>
</evidence>
<gene>
    <name evidence="2" type="ORF">NRP21_21155</name>
</gene>
<proteinExistence type="predicted"/>
<name>A0ABT1X8Y7_9PROT</name>
<comment type="caution">
    <text evidence="2">The sequence shown here is derived from an EMBL/GenBank/DDBJ whole genome shotgun (WGS) entry which is preliminary data.</text>
</comment>
<evidence type="ECO:0000313" key="3">
    <source>
        <dbReference type="Proteomes" id="UP001524642"/>
    </source>
</evidence>
<feature type="domain" description="SPOR" evidence="1">
    <location>
        <begin position="1"/>
        <end position="69"/>
    </location>
</feature>
<dbReference type="Pfam" id="PF05036">
    <property type="entry name" value="SPOR"/>
    <property type="match status" value="1"/>
</dbReference>
<dbReference type="InterPro" id="IPR007730">
    <property type="entry name" value="SPOR-like_dom"/>
</dbReference>
<dbReference type="Proteomes" id="UP001524642">
    <property type="component" value="Unassembled WGS sequence"/>
</dbReference>
<keyword evidence="3" id="KW-1185">Reference proteome</keyword>
<evidence type="ECO:0000313" key="2">
    <source>
        <dbReference type="EMBL" id="MCR0984569.1"/>
    </source>
</evidence>
<dbReference type="PROSITE" id="PS51724">
    <property type="entry name" value="SPOR"/>
    <property type="match status" value="1"/>
</dbReference>